<reference evidence="1 2" key="1">
    <citation type="journal article" date="2015" name="Nature">
        <title>rRNA introns, odd ribosomes, and small enigmatic genomes across a large radiation of phyla.</title>
        <authorList>
            <person name="Brown C.T."/>
            <person name="Hug L.A."/>
            <person name="Thomas B.C."/>
            <person name="Sharon I."/>
            <person name="Castelle C.J."/>
            <person name="Singh A."/>
            <person name="Wilkins M.J."/>
            <person name="Williams K.H."/>
            <person name="Banfield J.F."/>
        </authorList>
    </citation>
    <scope>NUCLEOTIDE SEQUENCE [LARGE SCALE GENOMIC DNA]</scope>
</reference>
<evidence type="ECO:0000313" key="1">
    <source>
        <dbReference type="EMBL" id="KKT36392.1"/>
    </source>
</evidence>
<proteinExistence type="predicted"/>
<protein>
    <submittedName>
        <fullName evidence="1">Uncharacterized protein</fullName>
    </submittedName>
</protein>
<name>A0A0G1IX64_9BACT</name>
<gene>
    <name evidence="1" type="ORF">UW23_C0001G0002</name>
</gene>
<sequence>MSSSGGSLGDGLVLADREIDVGGISEAVVCPGVDVRGGREFCARGILDC</sequence>
<comment type="caution">
    <text evidence="1">The sequence shown here is derived from an EMBL/GenBank/DDBJ whole genome shotgun (WGS) entry which is preliminary data.</text>
</comment>
<organism evidence="1 2">
    <name type="scientific">Candidatus Collierbacteria bacterium GW2011_GWA1_44_12</name>
    <dbReference type="NCBI Taxonomy" id="1618376"/>
    <lineage>
        <taxon>Bacteria</taxon>
        <taxon>Candidatus Collieribacteriota</taxon>
    </lineage>
</organism>
<dbReference type="EMBL" id="LCHN01000001">
    <property type="protein sequence ID" value="KKT36392.1"/>
    <property type="molecule type" value="Genomic_DNA"/>
</dbReference>
<dbReference type="Proteomes" id="UP000034069">
    <property type="component" value="Unassembled WGS sequence"/>
</dbReference>
<evidence type="ECO:0000313" key="2">
    <source>
        <dbReference type="Proteomes" id="UP000034069"/>
    </source>
</evidence>
<accession>A0A0G1IX64</accession>
<dbReference type="AlphaFoldDB" id="A0A0G1IX64"/>